<organism evidence="4 5">
    <name type="scientific">Pseudoclavibacter albus</name>
    <dbReference type="NCBI Taxonomy" id="272241"/>
    <lineage>
        <taxon>Bacteria</taxon>
        <taxon>Bacillati</taxon>
        <taxon>Actinomycetota</taxon>
        <taxon>Actinomycetes</taxon>
        <taxon>Micrococcales</taxon>
        <taxon>Microbacteriaceae</taxon>
        <taxon>Pseudoclavibacter</taxon>
    </lineage>
</organism>
<evidence type="ECO:0000313" key="4">
    <source>
        <dbReference type="EMBL" id="MCT2042124.1"/>
    </source>
</evidence>
<dbReference type="Gene3D" id="1.25.40.20">
    <property type="entry name" value="Ankyrin repeat-containing domain"/>
    <property type="match status" value="1"/>
</dbReference>
<dbReference type="PROSITE" id="PS50297">
    <property type="entry name" value="ANK_REP_REGION"/>
    <property type="match status" value="1"/>
</dbReference>
<dbReference type="Proteomes" id="UP001525379">
    <property type="component" value="Unassembled WGS sequence"/>
</dbReference>
<dbReference type="PANTHER" id="PTHR24171">
    <property type="entry name" value="ANKYRIN REPEAT DOMAIN-CONTAINING PROTEIN 39-RELATED"/>
    <property type="match status" value="1"/>
</dbReference>
<dbReference type="InterPro" id="IPR036770">
    <property type="entry name" value="Ankyrin_rpt-contain_sf"/>
</dbReference>
<evidence type="ECO:0000256" key="2">
    <source>
        <dbReference type="ARBA" id="ARBA00023043"/>
    </source>
</evidence>
<dbReference type="SUPFAM" id="SSF48403">
    <property type="entry name" value="Ankyrin repeat"/>
    <property type="match status" value="1"/>
</dbReference>
<feature type="repeat" description="ANK" evidence="3">
    <location>
        <begin position="59"/>
        <end position="91"/>
    </location>
</feature>
<gene>
    <name evidence="4" type="ORF">M3D15_02035</name>
</gene>
<evidence type="ECO:0000256" key="3">
    <source>
        <dbReference type="PROSITE-ProRule" id="PRU00023"/>
    </source>
</evidence>
<dbReference type="EMBL" id="JALXSQ010000004">
    <property type="protein sequence ID" value="MCT2042124.1"/>
    <property type="molecule type" value="Genomic_DNA"/>
</dbReference>
<keyword evidence="5" id="KW-1185">Reference proteome</keyword>
<feature type="repeat" description="ANK" evidence="3">
    <location>
        <begin position="26"/>
        <end position="58"/>
    </location>
</feature>
<dbReference type="SMART" id="SM00248">
    <property type="entry name" value="ANK"/>
    <property type="match status" value="2"/>
</dbReference>
<dbReference type="InterPro" id="IPR002110">
    <property type="entry name" value="Ankyrin_rpt"/>
</dbReference>
<sequence>MAREGETERLAAYIDAGAPVNMQNAKGDTMLNLAAYSSHPETVRMLLGRGADPEIANDRGQRALSCAVFKQDVESTRLLLEAGADPDAGTPSARTTVQMFGGSPELAALLA</sequence>
<proteinExistence type="predicted"/>
<comment type="caution">
    <text evidence="4">The sequence shown here is derived from an EMBL/GenBank/DDBJ whole genome shotgun (WGS) entry which is preliminary data.</text>
</comment>
<name>A0ABT2HUY1_9MICO</name>
<dbReference type="PANTHER" id="PTHR24171:SF8">
    <property type="entry name" value="BRCA1-ASSOCIATED RING DOMAIN PROTEIN 1"/>
    <property type="match status" value="1"/>
</dbReference>
<accession>A0ABT2HUY1</accession>
<protein>
    <submittedName>
        <fullName evidence="4">Ankyrin repeat domain-containing protein</fullName>
    </submittedName>
</protein>
<dbReference type="Pfam" id="PF12796">
    <property type="entry name" value="Ank_2"/>
    <property type="match status" value="1"/>
</dbReference>
<evidence type="ECO:0000313" key="5">
    <source>
        <dbReference type="Proteomes" id="UP001525379"/>
    </source>
</evidence>
<evidence type="ECO:0000256" key="1">
    <source>
        <dbReference type="ARBA" id="ARBA00022737"/>
    </source>
</evidence>
<keyword evidence="2 3" id="KW-0040">ANK repeat</keyword>
<reference evidence="4 5" key="1">
    <citation type="submission" date="2022-04" db="EMBL/GenBank/DDBJ databases">
        <title>Human microbiome associated bacterial genomes.</title>
        <authorList>
            <person name="Sandstrom S."/>
            <person name="Salamzade R."/>
            <person name="Kalan L.R."/>
        </authorList>
    </citation>
    <scope>NUCLEOTIDE SEQUENCE [LARGE SCALE GENOMIC DNA]</scope>
    <source>
        <strain evidence="5">p3-SID1799</strain>
    </source>
</reference>
<dbReference type="PROSITE" id="PS50088">
    <property type="entry name" value="ANK_REPEAT"/>
    <property type="match status" value="2"/>
</dbReference>
<keyword evidence="1" id="KW-0677">Repeat</keyword>